<proteinExistence type="predicted"/>
<organism evidence="2 3">
    <name type="scientific">Pseudomonas moraviensis</name>
    <dbReference type="NCBI Taxonomy" id="321662"/>
    <lineage>
        <taxon>Bacteria</taxon>
        <taxon>Pseudomonadati</taxon>
        <taxon>Pseudomonadota</taxon>
        <taxon>Gammaproteobacteria</taxon>
        <taxon>Pseudomonadales</taxon>
        <taxon>Pseudomonadaceae</taxon>
        <taxon>Pseudomonas</taxon>
    </lineage>
</organism>
<dbReference type="EMBL" id="MOCA01000003">
    <property type="protein sequence ID" value="ROO01770.1"/>
    <property type="molecule type" value="Genomic_DNA"/>
</dbReference>
<reference evidence="2 3" key="1">
    <citation type="submission" date="2016-10" db="EMBL/GenBank/DDBJ databases">
        <title>Comparative genome analysis of multiple Pseudomonas spp. focuses on biocontrol and plant growth promoting traits.</title>
        <authorList>
            <person name="Tao X.-Y."/>
            <person name="Taylor C.G."/>
        </authorList>
    </citation>
    <scope>NUCLEOTIDE SEQUENCE [LARGE SCALE GENOMIC DNA]</scope>
    <source>
        <strain evidence="2 3">36B3</strain>
    </source>
</reference>
<protein>
    <submittedName>
        <fullName evidence="2">Uncharacterized protein</fullName>
    </submittedName>
</protein>
<feature type="signal peptide" evidence="1">
    <location>
        <begin position="1"/>
        <end position="21"/>
    </location>
</feature>
<keyword evidence="1" id="KW-0732">Signal</keyword>
<gene>
    <name evidence="2" type="ORF">BK674_07530</name>
</gene>
<comment type="caution">
    <text evidence="2">The sequence shown here is derived from an EMBL/GenBank/DDBJ whole genome shotgun (WGS) entry which is preliminary data.</text>
</comment>
<dbReference type="RefSeq" id="WP_123418278.1">
    <property type="nucleotide sequence ID" value="NZ_MOCA01000003.1"/>
</dbReference>
<dbReference type="AlphaFoldDB" id="A0A423NU11"/>
<evidence type="ECO:0000313" key="2">
    <source>
        <dbReference type="EMBL" id="ROO01770.1"/>
    </source>
</evidence>
<evidence type="ECO:0000256" key="1">
    <source>
        <dbReference type="SAM" id="SignalP"/>
    </source>
</evidence>
<name>A0A423NU11_9PSED</name>
<dbReference type="Proteomes" id="UP000284207">
    <property type="component" value="Unassembled WGS sequence"/>
</dbReference>
<sequence length="129" mass="14585">MSLKFTVLLMSLIAVPFTAQAQMKLTSGYILILYENADFDLANAKGCNRPDLYQDFTLALEDALQHIPNAKHDKIPALMRNLKAETEDTYNVLGFENPAHQAEQQASCPENMKNLTERLADLNRWVLES</sequence>
<feature type="chain" id="PRO_5019518797" evidence="1">
    <location>
        <begin position="22"/>
        <end position="129"/>
    </location>
</feature>
<accession>A0A423NU11</accession>
<evidence type="ECO:0000313" key="3">
    <source>
        <dbReference type="Proteomes" id="UP000284207"/>
    </source>
</evidence>